<sequence length="159" mass="17191">MELSTMDTLLAQNTTMSQQITFLTKQLGQRQVSAVDAQVLICELRGGSHKTNQWGILPYTTSIPHGSGGAGVSDPQGRVIHPSLTRSTSTTHFPHSNSIILHRRNSSFSTPTDVVLFPTTTTLPQGCGSSLAPAPTATASSSIYPTTDLWYWRTFRATT</sequence>
<evidence type="ECO:0000313" key="1">
    <source>
        <dbReference type="EMBL" id="MED6184893.1"/>
    </source>
</evidence>
<proteinExistence type="predicted"/>
<comment type="caution">
    <text evidence="1">The sequence shown here is derived from an EMBL/GenBank/DDBJ whole genome shotgun (WGS) entry which is preliminary data.</text>
</comment>
<keyword evidence="2" id="KW-1185">Reference proteome</keyword>
<accession>A0ABU6WLE5</accession>
<gene>
    <name evidence="1" type="ORF">PIB30_051822</name>
</gene>
<dbReference type="Proteomes" id="UP001341840">
    <property type="component" value="Unassembled WGS sequence"/>
</dbReference>
<evidence type="ECO:0000313" key="2">
    <source>
        <dbReference type="Proteomes" id="UP001341840"/>
    </source>
</evidence>
<dbReference type="EMBL" id="JASCZI010181613">
    <property type="protein sequence ID" value="MED6184893.1"/>
    <property type="molecule type" value="Genomic_DNA"/>
</dbReference>
<name>A0ABU6WLE5_9FABA</name>
<reference evidence="1 2" key="1">
    <citation type="journal article" date="2023" name="Plants (Basel)">
        <title>Bridging the Gap: Combining Genomics and Transcriptomics Approaches to Understand Stylosanthes scabra, an Orphan Legume from the Brazilian Caatinga.</title>
        <authorList>
            <person name="Ferreira-Neto J.R.C."/>
            <person name="da Silva M.D."/>
            <person name="Binneck E."/>
            <person name="de Melo N.F."/>
            <person name="da Silva R.H."/>
            <person name="de Melo A.L.T.M."/>
            <person name="Pandolfi V."/>
            <person name="Bustamante F.O."/>
            <person name="Brasileiro-Vidal A.C."/>
            <person name="Benko-Iseppon A.M."/>
        </authorList>
    </citation>
    <scope>NUCLEOTIDE SEQUENCE [LARGE SCALE GENOMIC DNA]</scope>
    <source>
        <tissue evidence="1">Leaves</tissue>
    </source>
</reference>
<protein>
    <submittedName>
        <fullName evidence="1">Uncharacterized protein</fullName>
    </submittedName>
</protein>
<organism evidence="1 2">
    <name type="scientific">Stylosanthes scabra</name>
    <dbReference type="NCBI Taxonomy" id="79078"/>
    <lineage>
        <taxon>Eukaryota</taxon>
        <taxon>Viridiplantae</taxon>
        <taxon>Streptophyta</taxon>
        <taxon>Embryophyta</taxon>
        <taxon>Tracheophyta</taxon>
        <taxon>Spermatophyta</taxon>
        <taxon>Magnoliopsida</taxon>
        <taxon>eudicotyledons</taxon>
        <taxon>Gunneridae</taxon>
        <taxon>Pentapetalae</taxon>
        <taxon>rosids</taxon>
        <taxon>fabids</taxon>
        <taxon>Fabales</taxon>
        <taxon>Fabaceae</taxon>
        <taxon>Papilionoideae</taxon>
        <taxon>50 kb inversion clade</taxon>
        <taxon>dalbergioids sensu lato</taxon>
        <taxon>Dalbergieae</taxon>
        <taxon>Pterocarpus clade</taxon>
        <taxon>Stylosanthes</taxon>
    </lineage>
</organism>